<dbReference type="InterPro" id="IPR041561">
    <property type="entry name" value="PglD_N"/>
</dbReference>
<feature type="active site" description="Proton acceptor" evidence="4">
    <location>
        <position position="139"/>
    </location>
</feature>
<feature type="binding site" evidence="5">
    <location>
        <position position="72"/>
    </location>
    <ligand>
        <name>substrate</name>
    </ligand>
</feature>
<dbReference type="Gene3D" id="2.160.10.10">
    <property type="entry name" value="Hexapeptide repeat proteins"/>
    <property type="match status" value="1"/>
</dbReference>
<dbReference type="EMBL" id="CP054569">
    <property type="protein sequence ID" value="QKQ50548.1"/>
    <property type="molecule type" value="Genomic_DNA"/>
</dbReference>
<dbReference type="Pfam" id="PF17836">
    <property type="entry name" value="PglD_N"/>
    <property type="match status" value="1"/>
</dbReference>
<dbReference type="InterPro" id="IPR050179">
    <property type="entry name" value="Trans_hexapeptide_repeat"/>
</dbReference>
<dbReference type="PANTHER" id="PTHR43300">
    <property type="entry name" value="ACETYLTRANSFERASE"/>
    <property type="match status" value="1"/>
</dbReference>
<keyword evidence="3" id="KW-0677">Repeat</keyword>
<evidence type="ECO:0000256" key="3">
    <source>
        <dbReference type="ARBA" id="ARBA00022737"/>
    </source>
</evidence>
<feature type="site" description="Increases basicity of active site His" evidence="4">
    <location>
        <position position="140"/>
    </location>
</feature>
<comment type="similarity">
    <text evidence="1">Belongs to the transferase hexapeptide repeat family.</text>
</comment>
<evidence type="ECO:0000256" key="5">
    <source>
        <dbReference type="PIRSR" id="PIRSR620019-2"/>
    </source>
</evidence>
<dbReference type="SUPFAM" id="SSF51161">
    <property type="entry name" value="Trimeric LpxA-like enzymes"/>
    <property type="match status" value="1"/>
</dbReference>
<dbReference type="GeneID" id="92843446"/>
<dbReference type="Gene3D" id="3.40.50.20">
    <property type="match status" value="1"/>
</dbReference>
<dbReference type="Proteomes" id="UP000509782">
    <property type="component" value="Chromosome"/>
</dbReference>
<dbReference type="InterPro" id="IPR020019">
    <property type="entry name" value="AcTrfase_PglD-like"/>
</dbReference>
<feature type="domain" description="PglD N-terminal" evidence="6">
    <location>
        <begin position="7"/>
        <end position="81"/>
    </location>
</feature>
<dbReference type="InterPro" id="IPR011004">
    <property type="entry name" value="Trimer_LpxA-like_sf"/>
</dbReference>
<dbReference type="AlphaFoldDB" id="A0A6J5B128"/>
<dbReference type="RefSeq" id="WP_062681027.1">
    <property type="nucleotide sequence ID" value="NZ_CADIJN010000010.1"/>
</dbReference>
<dbReference type="GO" id="GO:0016740">
    <property type="term" value="F:transferase activity"/>
    <property type="evidence" value="ECO:0007669"/>
    <property type="project" value="UniProtKB-KW"/>
</dbReference>
<evidence type="ECO:0000313" key="7">
    <source>
        <dbReference type="EMBL" id="QKQ50548.1"/>
    </source>
</evidence>
<protein>
    <submittedName>
        <fullName evidence="7">Acetyltransferase</fullName>
    </submittedName>
</protein>
<reference evidence="7 8" key="1">
    <citation type="submission" date="2020-05" db="EMBL/GenBank/DDBJ databases">
        <title>FDA dAtabase for Regulatory Grade micrObial Sequences (FDA-ARGOS): Supporting development and validation of Infectious Disease Dx tests.</title>
        <authorList>
            <person name="Sproer C."/>
            <person name="Gronow S."/>
            <person name="Severitt S."/>
            <person name="Schroder I."/>
            <person name="Tallon L."/>
            <person name="Sadzewicz L."/>
            <person name="Zhao X."/>
            <person name="Vavikolanu K."/>
            <person name="Mehta A."/>
            <person name="Aluvathingal J."/>
            <person name="Nadendla S."/>
            <person name="Myers T."/>
            <person name="Yan Y."/>
            <person name="Sichtig H."/>
        </authorList>
    </citation>
    <scope>NUCLEOTIDE SEQUENCE [LARGE SCALE GENOMIC DNA]</scope>
    <source>
        <strain evidence="7 8">FDAARGOS_787</strain>
    </source>
</reference>
<dbReference type="PANTHER" id="PTHR43300:SF7">
    <property type="entry name" value="UDP-N-ACETYLBACILLOSAMINE N-ACETYLTRANSFERASE"/>
    <property type="match status" value="1"/>
</dbReference>
<gene>
    <name evidence="7" type="ORF">FOC81_29080</name>
</gene>
<keyword evidence="2 7" id="KW-0808">Transferase</keyword>
<feature type="binding site" evidence="5">
    <location>
        <position position="148"/>
    </location>
    <ligand>
        <name>acetyl-CoA</name>
        <dbReference type="ChEBI" id="CHEBI:57288"/>
    </ligand>
</feature>
<dbReference type="InterPro" id="IPR018357">
    <property type="entry name" value="Hexapep_transf_CS"/>
</dbReference>
<name>A0A6J5B128_ACHDE</name>
<accession>A0A6J5B128</accession>
<evidence type="ECO:0000256" key="4">
    <source>
        <dbReference type="PIRSR" id="PIRSR620019-1"/>
    </source>
</evidence>
<sequence length="194" mass="19681">MESKGILLIVGSGGHGRAVAEAATMTGEWAEVVFADDSYPAQQQSGDWRIVGSTQQLPELAHSCQAGIVAIGNQAVRERLTGALADLGVPLATIVHPRAWVSKLAEVAGGCAIMAGAMVGACARVGRGAIVNANATVDHDAILGDFAHLGVGVQLAGGVVVEGRAWLQAGSCAGYRVRVPEGAVLPPGSRLIAD</sequence>
<evidence type="ECO:0000256" key="1">
    <source>
        <dbReference type="ARBA" id="ARBA00007274"/>
    </source>
</evidence>
<evidence type="ECO:0000259" key="6">
    <source>
        <dbReference type="Pfam" id="PF17836"/>
    </source>
</evidence>
<dbReference type="PROSITE" id="PS00101">
    <property type="entry name" value="HEXAPEP_TRANSFERASES"/>
    <property type="match status" value="1"/>
</dbReference>
<organism evidence="7 8">
    <name type="scientific">Achromobacter denitrificans</name>
    <name type="common">Alcaligenes denitrificans</name>
    <dbReference type="NCBI Taxonomy" id="32002"/>
    <lineage>
        <taxon>Bacteria</taxon>
        <taxon>Pseudomonadati</taxon>
        <taxon>Pseudomonadota</taxon>
        <taxon>Betaproteobacteria</taxon>
        <taxon>Burkholderiales</taxon>
        <taxon>Alcaligenaceae</taxon>
        <taxon>Achromobacter</taxon>
    </lineage>
</organism>
<proteinExistence type="inferred from homology"/>
<evidence type="ECO:0000313" key="8">
    <source>
        <dbReference type="Proteomes" id="UP000509782"/>
    </source>
</evidence>
<dbReference type="CDD" id="cd03360">
    <property type="entry name" value="LbH_AT_putative"/>
    <property type="match status" value="1"/>
</dbReference>
<evidence type="ECO:0000256" key="2">
    <source>
        <dbReference type="ARBA" id="ARBA00022679"/>
    </source>
</evidence>